<comment type="caution">
    <text evidence="1">The sequence shown here is derived from an EMBL/GenBank/DDBJ whole genome shotgun (WGS) entry which is preliminary data.</text>
</comment>
<dbReference type="Gene3D" id="3.90.1200.10">
    <property type="match status" value="1"/>
</dbReference>
<dbReference type="PANTHER" id="PTHR11012">
    <property type="entry name" value="PROTEIN KINASE-LIKE DOMAIN-CONTAINING"/>
    <property type="match status" value="1"/>
</dbReference>
<dbReference type="SMART" id="SM00587">
    <property type="entry name" value="CHK"/>
    <property type="match status" value="1"/>
</dbReference>
<dbReference type="AlphaFoldDB" id="A0A212FKY4"/>
<proteinExistence type="predicted"/>
<protein>
    <submittedName>
        <fullName evidence="1">Juvenile hormone-inducible protein</fullName>
    </submittedName>
</protein>
<dbReference type="Pfam" id="PF02958">
    <property type="entry name" value="EcKL"/>
    <property type="match status" value="1"/>
</dbReference>
<evidence type="ECO:0000313" key="2">
    <source>
        <dbReference type="Proteomes" id="UP000007151"/>
    </source>
</evidence>
<dbReference type="KEGG" id="dpl:KGM_214957"/>
<dbReference type="EMBL" id="AGBW02007938">
    <property type="protein sequence ID" value="OWR54408.1"/>
    <property type="molecule type" value="Genomic_DNA"/>
</dbReference>
<gene>
    <name evidence="1" type="ORF">KGM_214957</name>
</gene>
<dbReference type="OrthoDB" id="191037at2759"/>
<dbReference type="SUPFAM" id="SSF56112">
    <property type="entry name" value="Protein kinase-like (PK-like)"/>
    <property type="match status" value="1"/>
</dbReference>
<reference evidence="1 2" key="1">
    <citation type="journal article" date="2011" name="Cell">
        <title>The monarch butterfly genome yields insights into long-distance migration.</title>
        <authorList>
            <person name="Zhan S."/>
            <person name="Merlin C."/>
            <person name="Boore J.L."/>
            <person name="Reppert S.M."/>
        </authorList>
    </citation>
    <scope>NUCLEOTIDE SEQUENCE [LARGE SCALE GENOMIC DNA]</scope>
    <source>
        <strain evidence="1">F-2</strain>
    </source>
</reference>
<organism evidence="1 2">
    <name type="scientific">Danaus plexippus plexippus</name>
    <dbReference type="NCBI Taxonomy" id="278856"/>
    <lineage>
        <taxon>Eukaryota</taxon>
        <taxon>Metazoa</taxon>
        <taxon>Ecdysozoa</taxon>
        <taxon>Arthropoda</taxon>
        <taxon>Hexapoda</taxon>
        <taxon>Insecta</taxon>
        <taxon>Pterygota</taxon>
        <taxon>Neoptera</taxon>
        <taxon>Endopterygota</taxon>
        <taxon>Lepidoptera</taxon>
        <taxon>Glossata</taxon>
        <taxon>Ditrysia</taxon>
        <taxon>Papilionoidea</taxon>
        <taxon>Nymphalidae</taxon>
        <taxon>Danainae</taxon>
        <taxon>Danaini</taxon>
        <taxon>Danaina</taxon>
        <taxon>Danaus</taxon>
        <taxon>Danaus</taxon>
    </lineage>
</organism>
<evidence type="ECO:0000313" key="1">
    <source>
        <dbReference type="EMBL" id="OWR54408.1"/>
    </source>
</evidence>
<dbReference type="Proteomes" id="UP000007151">
    <property type="component" value="Unassembled WGS sequence"/>
</dbReference>
<dbReference type="InterPro" id="IPR015897">
    <property type="entry name" value="CHK_kinase-like"/>
</dbReference>
<dbReference type="InterPro" id="IPR004119">
    <property type="entry name" value="EcKL"/>
</dbReference>
<accession>A0A212FKY4</accession>
<dbReference type="eggNOG" id="ENOG502QVFS">
    <property type="taxonomic scope" value="Eukaryota"/>
</dbReference>
<keyword evidence="2" id="KW-1185">Reference proteome</keyword>
<dbReference type="InterPro" id="IPR011009">
    <property type="entry name" value="Kinase-like_dom_sf"/>
</dbReference>
<name>A0A212FKY4_DANPL</name>
<sequence>MSLDVNLSEPDEFNCIELHECIKNVAEIKGIKDFVYHVDVVCGCGENFIANVFRVIIKDAESDNSCSVIVKTLINTSRQELFRELHKREVKAYKEIVNKYVDLQKCVPPGDRVIIPECIYTSITKNNEVIVLEDLSDVGFKIDKRLVSHQKLSHEHVYLIIAELAKFHALSFVYENKEDDFDSVRKEFHDLIFNDTFLNKAKLRNYFHDSFQTSLNLISDANVRIKLEKVKDKLIDLLKWYTGPKEYSVFCHGDCWINNILFRDQDTKRDLCFVDYQALRYANPVTDILYFVYICTDSEFRSEHFQNILKIYYDNFKLFLEQFDISGETVYPQKVFEKDMKEFLPFGLLIALVELRIVSSCTNDDVMSDELKEHDNRIESQHGNLKTRVNDVVNESIHNDVLDKLLQLIK</sequence>
<dbReference type="PANTHER" id="PTHR11012:SF30">
    <property type="entry name" value="PROTEIN KINASE-LIKE DOMAIN-CONTAINING"/>
    <property type="match status" value="1"/>
</dbReference>